<proteinExistence type="predicted"/>
<dbReference type="EMBL" id="KB741280">
    <property type="protein sequence ID" value="ENN70947.1"/>
    <property type="molecule type" value="Genomic_DNA"/>
</dbReference>
<dbReference type="PANTHER" id="PTHR11040">
    <property type="entry name" value="ZINC/IRON TRANSPORTER"/>
    <property type="match status" value="1"/>
</dbReference>
<dbReference type="PANTHER" id="PTHR11040:SF203">
    <property type="entry name" value="FI18611P1-RELATED"/>
    <property type="match status" value="1"/>
</dbReference>
<evidence type="ECO:0000313" key="9">
    <source>
        <dbReference type="Proteomes" id="UP000019118"/>
    </source>
</evidence>
<gene>
    <name evidence="8" type="primary">109544855</name>
    <name evidence="7" type="ORF">D910_05570</name>
    <name evidence="6" type="ORF">YQE_12348</name>
</gene>
<dbReference type="InterPro" id="IPR003689">
    <property type="entry name" value="ZIP"/>
</dbReference>
<feature type="transmembrane region" description="Helical" evidence="5">
    <location>
        <begin position="266"/>
        <end position="287"/>
    </location>
</feature>
<dbReference type="HOGENOM" id="CLU_040462_0_1_1"/>
<evidence type="ECO:0000256" key="1">
    <source>
        <dbReference type="ARBA" id="ARBA00004141"/>
    </source>
</evidence>
<feature type="non-terminal residue" evidence="6">
    <location>
        <position position="1"/>
    </location>
</feature>
<sequence>MEAVLKDSVAMAGEDNALIAKVVAMIALGMSSFIIGLLPVKLAKMVSLTNLDGEKNLLLSLMLCFGGGVLLFTTFLHLQPEVREFFNTLEAHGKMPDMRGIPPSELVFCFGFFLVYLIEELVHAFLDRKSNNETLRRSLSIRISSRKTDNMTIPRVTLTKFDDGNISYISNSNKELLESQTTINVEKQGGGHSHASMDGSINNPFSGFLAVLALSFHAIFEGLAVGLEKSSDKVWYLLAAIATHKLVIAFCVGVELVSTKTKVMLVMLYIGTLAIVTPIGIGIGIILSNVENNENVVCVVLQGMAAGTLLYVVFFEVLARERDNNHSGVWQLLAILVGFMFMFTLQTFTGHEHSHGPNGDHDHHYHESSLELTTPLQEAANRVFSR</sequence>
<dbReference type="STRING" id="77166.N6TXA5"/>
<feature type="transmembrane region" description="Helical" evidence="5">
    <location>
        <begin position="299"/>
        <end position="318"/>
    </location>
</feature>
<protein>
    <submittedName>
        <fullName evidence="6 8">Uncharacterized protein</fullName>
    </submittedName>
</protein>
<dbReference type="OrthoDB" id="448280at2759"/>
<dbReference type="OMA" id="EDPPILM"/>
<evidence type="ECO:0000313" key="10">
    <source>
        <dbReference type="Proteomes" id="UP000030742"/>
    </source>
</evidence>
<dbReference type="GO" id="GO:0005385">
    <property type="term" value="F:zinc ion transmembrane transporter activity"/>
    <property type="evidence" value="ECO:0007669"/>
    <property type="project" value="TreeGrafter"/>
</dbReference>
<evidence type="ECO:0000256" key="2">
    <source>
        <dbReference type="ARBA" id="ARBA00022692"/>
    </source>
</evidence>
<dbReference type="EnsemblMetazoa" id="XM_019915234.1">
    <property type="protein sequence ID" value="XP_019770793.1"/>
    <property type="gene ID" value="LOC109544855"/>
</dbReference>
<dbReference type="EnsemblMetazoa" id="XM_019915235.1">
    <property type="protein sequence ID" value="XP_019770794.1"/>
    <property type="gene ID" value="LOC109544855"/>
</dbReference>
<keyword evidence="9" id="KW-1185">Reference proteome</keyword>
<dbReference type="EMBL" id="KB632033">
    <property type="protein sequence ID" value="ERL88182.1"/>
    <property type="molecule type" value="Genomic_DNA"/>
</dbReference>
<keyword evidence="3 5" id="KW-1133">Transmembrane helix</keyword>
<reference evidence="8" key="2">
    <citation type="submission" date="2024-08" db="UniProtKB">
        <authorList>
            <consortium name="EnsemblMetazoa"/>
        </authorList>
    </citation>
    <scope>IDENTIFICATION</scope>
</reference>
<evidence type="ECO:0000256" key="5">
    <source>
        <dbReference type="SAM" id="Phobius"/>
    </source>
</evidence>
<evidence type="ECO:0000313" key="6">
    <source>
        <dbReference type="EMBL" id="ENN70947.1"/>
    </source>
</evidence>
<organism evidence="6">
    <name type="scientific">Dendroctonus ponderosae</name>
    <name type="common">Mountain pine beetle</name>
    <dbReference type="NCBI Taxonomy" id="77166"/>
    <lineage>
        <taxon>Eukaryota</taxon>
        <taxon>Metazoa</taxon>
        <taxon>Ecdysozoa</taxon>
        <taxon>Arthropoda</taxon>
        <taxon>Hexapoda</taxon>
        <taxon>Insecta</taxon>
        <taxon>Pterygota</taxon>
        <taxon>Neoptera</taxon>
        <taxon>Endopterygota</taxon>
        <taxon>Coleoptera</taxon>
        <taxon>Polyphaga</taxon>
        <taxon>Cucujiformia</taxon>
        <taxon>Curculionidae</taxon>
        <taxon>Scolytinae</taxon>
        <taxon>Dendroctonus</taxon>
    </lineage>
</organism>
<comment type="subcellular location">
    <subcellularLocation>
        <location evidence="1">Membrane</location>
        <topology evidence="1">Multi-pass membrane protein</topology>
    </subcellularLocation>
</comment>
<accession>N6TXA5</accession>
<feature type="transmembrane region" description="Helical" evidence="5">
    <location>
        <begin position="18"/>
        <end position="38"/>
    </location>
</feature>
<feature type="transmembrane region" description="Helical" evidence="5">
    <location>
        <begin position="330"/>
        <end position="348"/>
    </location>
</feature>
<dbReference type="GO" id="GO:0005886">
    <property type="term" value="C:plasma membrane"/>
    <property type="evidence" value="ECO:0007669"/>
    <property type="project" value="TreeGrafter"/>
</dbReference>
<keyword evidence="4 5" id="KW-0472">Membrane</keyword>
<evidence type="ECO:0000313" key="7">
    <source>
        <dbReference type="EMBL" id="ERL88182.1"/>
    </source>
</evidence>
<dbReference type="Pfam" id="PF02535">
    <property type="entry name" value="Zip"/>
    <property type="match status" value="1"/>
</dbReference>
<evidence type="ECO:0000256" key="3">
    <source>
        <dbReference type="ARBA" id="ARBA00022989"/>
    </source>
</evidence>
<dbReference type="KEGG" id="dpa:109544855"/>
<dbReference type="Proteomes" id="UP000019118">
    <property type="component" value="Unassembled WGS sequence"/>
</dbReference>
<evidence type="ECO:0000256" key="4">
    <source>
        <dbReference type="ARBA" id="ARBA00023136"/>
    </source>
</evidence>
<reference evidence="9 10" key="1">
    <citation type="journal article" date="2013" name="Genome Biol.">
        <title>Draft genome of the mountain pine beetle, Dendroctonus ponderosae Hopkins, a major forest pest.</title>
        <authorList>
            <person name="Keeling C.I."/>
            <person name="Yuen M.M."/>
            <person name="Liao N.Y."/>
            <person name="Docking T.R."/>
            <person name="Chan S.K."/>
            <person name="Taylor G.A."/>
            <person name="Palmquist D.L."/>
            <person name="Jackman S.D."/>
            <person name="Nguyen A."/>
            <person name="Li M."/>
            <person name="Henderson H."/>
            <person name="Janes J.K."/>
            <person name="Zhao Y."/>
            <person name="Pandoh P."/>
            <person name="Moore R."/>
            <person name="Sperling F.A."/>
            <person name="Huber D.P."/>
            <person name="Birol I."/>
            <person name="Jones S.J."/>
            <person name="Bohlmann J."/>
        </authorList>
    </citation>
    <scope>NUCLEOTIDE SEQUENCE</scope>
</reference>
<feature type="transmembrane region" description="Helical" evidence="5">
    <location>
        <begin position="105"/>
        <end position="126"/>
    </location>
</feature>
<evidence type="ECO:0000313" key="8">
    <source>
        <dbReference type="EnsemblMetazoa" id="XP_019770792.1"/>
    </source>
</evidence>
<dbReference type="AlphaFoldDB" id="N6TXA5"/>
<name>N6TXA5_DENPD</name>
<keyword evidence="2 5" id="KW-0812">Transmembrane</keyword>
<feature type="transmembrane region" description="Helical" evidence="5">
    <location>
        <begin position="233"/>
        <end position="254"/>
    </location>
</feature>
<feature type="transmembrane region" description="Helical" evidence="5">
    <location>
        <begin position="58"/>
        <end position="78"/>
    </location>
</feature>
<dbReference type="EnsemblMetazoa" id="XM_019915233.1">
    <property type="protein sequence ID" value="XP_019770792.1"/>
    <property type="gene ID" value="LOC109544855"/>
</dbReference>
<dbReference type="Proteomes" id="UP000030742">
    <property type="component" value="Unassembled WGS sequence"/>
</dbReference>
<feature type="transmembrane region" description="Helical" evidence="5">
    <location>
        <begin position="205"/>
        <end position="227"/>
    </location>
</feature>